<sequence>MEKRNILIIMKDNSGVLSKVSGLFQKRGINIDTITAGRTSEDNRVRMTISGSWNEYTVNQVISQARKLYDVTVVKEFTDSSVERELALIKIGVDNENRSQVVELTRLYRGSIIDTSKNNVIVELTGGREKIEGYLEVAEEFGVLEVARTGVTSMHRGLGL</sequence>
<evidence type="ECO:0000256" key="3">
    <source>
        <dbReference type="RuleBase" id="RU368092"/>
    </source>
</evidence>
<dbReference type="InterPro" id="IPR045865">
    <property type="entry name" value="ACT-like_dom_sf"/>
</dbReference>
<dbReference type="InterPro" id="IPR019455">
    <property type="entry name" value="Acetolactate_synth_ssu_C"/>
</dbReference>
<dbReference type="EC" id="2.2.1.6" evidence="3"/>
<comment type="catalytic activity">
    <reaction evidence="2 3">
        <text>2 pyruvate + H(+) = (2S)-2-acetolactate + CO2</text>
        <dbReference type="Rhea" id="RHEA:25249"/>
        <dbReference type="ChEBI" id="CHEBI:15361"/>
        <dbReference type="ChEBI" id="CHEBI:15378"/>
        <dbReference type="ChEBI" id="CHEBI:16526"/>
        <dbReference type="ChEBI" id="CHEBI:58476"/>
        <dbReference type="EC" id="2.2.1.6"/>
    </reaction>
</comment>
<keyword evidence="3" id="KW-0808">Transferase</keyword>
<evidence type="ECO:0000259" key="4">
    <source>
        <dbReference type="PROSITE" id="PS51671"/>
    </source>
</evidence>
<evidence type="ECO:0000256" key="1">
    <source>
        <dbReference type="ARBA" id="ARBA00011744"/>
    </source>
</evidence>
<comment type="subunit">
    <text evidence="1 3">Dimer of large and small chains.</text>
</comment>
<gene>
    <name evidence="5" type="ORF">PM10SUCC1_21590</name>
</gene>
<comment type="pathway">
    <text evidence="3">Amino-acid biosynthesis; L-valine biosynthesis; L-valine from pyruvate: step 1/4.</text>
</comment>
<comment type="function">
    <text evidence="3">Catalyzes the conversion of 2 pyruvate molecules into acetolactate in the first common step of the biosynthetic pathway of the branched-amino acids such as leucine, isoleucine, and valine.</text>
</comment>
<evidence type="ECO:0000313" key="6">
    <source>
        <dbReference type="Proteomes" id="UP001144471"/>
    </source>
</evidence>
<dbReference type="Proteomes" id="UP001144471">
    <property type="component" value="Unassembled WGS sequence"/>
</dbReference>
<dbReference type="GO" id="GO:0003984">
    <property type="term" value="F:acetolactate synthase activity"/>
    <property type="evidence" value="ECO:0007669"/>
    <property type="project" value="UniProtKB-UniRule"/>
</dbReference>
<accession>A0A9W6LP69</accession>
<dbReference type="SUPFAM" id="SSF55021">
    <property type="entry name" value="ACT-like"/>
    <property type="match status" value="2"/>
</dbReference>
<dbReference type="NCBIfam" id="NF008864">
    <property type="entry name" value="PRK11895.1"/>
    <property type="match status" value="1"/>
</dbReference>
<dbReference type="Pfam" id="PF10369">
    <property type="entry name" value="ALS_ss_C"/>
    <property type="match status" value="1"/>
</dbReference>
<dbReference type="NCBIfam" id="TIGR00119">
    <property type="entry name" value="acolac_sm"/>
    <property type="match status" value="1"/>
</dbReference>
<organism evidence="5 6">
    <name type="scientific">Propionigenium maris DSM 9537</name>
    <dbReference type="NCBI Taxonomy" id="1123000"/>
    <lineage>
        <taxon>Bacteria</taxon>
        <taxon>Fusobacteriati</taxon>
        <taxon>Fusobacteriota</taxon>
        <taxon>Fusobacteriia</taxon>
        <taxon>Fusobacteriales</taxon>
        <taxon>Fusobacteriaceae</taxon>
        <taxon>Propionigenium</taxon>
    </lineage>
</organism>
<keyword evidence="3" id="KW-0028">Amino-acid biosynthesis</keyword>
<dbReference type="GO" id="GO:0005829">
    <property type="term" value="C:cytosol"/>
    <property type="evidence" value="ECO:0007669"/>
    <property type="project" value="TreeGrafter"/>
</dbReference>
<name>A0A9W6LP69_9FUSO</name>
<dbReference type="AlphaFoldDB" id="A0A9W6LP69"/>
<feature type="domain" description="ACT" evidence="4">
    <location>
        <begin position="5"/>
        <end position="82"/>
    </location>
</feature>
<reference evidence="5" key="1">
    <citation type="submission" date="2022-12" db="EMBL/GenBank/DDBJ databases">
        <title>Reference genome sequencing for broad-spectrum identification of bacterial and archaeal isolates by mass spectrometry.</title>
        <authorList>
            <person name="Sekiguchi Y."/>
            <person name="Tourlousse D.M."/>
        </authorList>
    </citation>
    <scope>NUCLEOTIDE SEQUENCE</scope>
    <source>
        <strain evidence="5">10succ1</strain>
    </source>
</reference>
<comment type="similarity">
    <text evidence="3">Belongs to the acetolactate synthase small subunit family.</text>
</comment>
<dbReference type="InterPro" id="IPR002912">
    <property type="entry name" value="ACT_dom"/>
</dbReference>
<dbReference type="Gene3D" id="3.30.70.260">
    <property type="match status" value="1"/>
</dbReference>
<keyword evidence="6" id="KW-1185">Reference proteome</keyword>
<dbReference type="InterPro" id="IPR027271">
    <property type="entry name" value="Acetolactate_synth/TF_NikR_C"/>
</dbReference>
<keyword evidence="3" id="KW-0100">Branched-chain amino acid biosynthesis</keyword>
<proteinExistence type="inferred from homology"/>
<dbReference type="InterPro" id="IPR004789">
    <property type="entry name" value="Acetalactate_synth_ssu"/>
</dbReference>
<evidence type="ECO:0000313" key="5">
    <source>
        <dbReference type="EMBL" id="GLI56645.1"/>
    </source>
</evidence>
<dbReference type="PANTHER" id="PTHR30239">
    <property type="entry name" value="ACETOLACTATE SYNTHASE SMALL SUBUNIT"/>
    <property type="match status" value="1"/>
</dbReference>
<dbReference type="RefSeq" id="WP_281835928.1">
    <property type="nucleotide sequence ID" value="NZ_BSDY01000009.1"/>
</dbReference>
<protein>
    <recommendedName>
        <fullName evidence="3">Acetolactate synthase small subunit</fullName>
        <shortName evidence="3">AHAS</shortName>
        <shortName evidence="3">ALS</shortName>
        <ecNumber evidence="3">2.2.1.6</ecNumber>
    </recommendedName>
    <alternativeName>
        <fullName evidence="3">Acetohydroxy-acid synthase small subunit</fullName>
    </alternativeName>
</protein>
<comment type="pathway">
    <text evidence="3">Amino-acid biosynthesis; L-isoleucine biosynthesis; L-isoleucine from 2-oxobutanoate: step 1/4.</text>
</comment>
<dbReference type="GO" id="GO:0009097">
    <property type="term" value="P:isoleucine biosynthetic process"/>
    <property type="evidence" value="ECO:0007669"/>
    <property type="project" value="UniProtKB-UniRule"/>
</dbReference>
<comment type="caution">
    <text evidence="5">The sequence shown here is derived from an EMBL/GenBank/DDBJ whole genome shotgun (WGS) entry which is preliminary data.</text>
</comment>
<dbReference type="GO" id="GO:0009099">
    <property type="term" value="P:L-valine biosynthetic process"/>
    <property type="evidence" value="ECO:0007669"/>
    <property type="project" value="UniProtKB-UniRule"/>
</dbReference>
<dbReference type="EMBL" id="BSDY01000009">
    <property type="protein sequence ID" value="GLI56645.1"/>
    <property type="molecule type" value="Genomic_DNA"/>
</dbReference>
<dbReference type="PROSITE" id="PS51671">
    <property type="entry name" value="ACT"/>
    <property type="match status" value="1"/>
</dbReference>
<dbReference type="Gene3D" id="3.30.70.1150">
    <property type="entry name" value="ACT-like. Chain A, domain 2"/>
    <property type="match status" value="1"/>
</dbReference>
<dbReference type="GO" id="GO:1990610">
    <property type="term" value="F:acetolactate synthase regulator activity"/>
    <property type="evidence" value="ECO:0007669"/>
    <property type="project" value="UniProtKB-UniRule"/>
</dbReference>
<dbReference type="Pfam" id="PF22629">
    <property type="entry name" value="ACT_AHAS_ss"/>
    <property type="match status" value="1"/>
</dbReference>
<dbReference type="PANTHER" id="PTHR30239:SF0">
    <property type="entry name" value="ACETOLACTATE SYNTHASE SMALL SUBUNIT 1, CHLOROPLASTIC"/>
    <property type="match status" value="1"/>
</dbReference>
<dbReference type="InterPro" id="IPR054480">
    <property type="entry name" value="AHAS_small-like_ACT"/>
</dbReference>
<evidence type="ECO:0000256" key="2">
    <source>
        <dbReference type="ARBA" id="ARBA00048670"/>
    </source>
</evidence>